<dbReference type="PROSITE" id="PS50043">
    <property type="entry name" value="HTH_LUXR_2"/>
    <property type="match status" value="1"/>
</dbReference>
<sequence length="381" mass="41559">MTPALAGARLKSTIRDAAAAATDSAEFREVVLDAIRARVPYDGVCLATIDPAALVPTTLTTRGYEVPRAYASALEFEYGEDPQPGRFDSLLHREVPIRTLREVTGNRVRSSRQYAELLAPYGMQDEVRMLFRGRDGACWGACTMSRRPGPEFADEELETLGTVLTDIGEGLRTTLFRDGTRTPHPGSEGPAVAIVGPDDEFESITVPALEYFERLGWGPPGRPVPTAPAVSAALWLRRSGTDSAVLRARTLDGEWVVIRVGRFDGEHPPRRVLMTVERAQLPEIVSLAAAAHGLTRRESEVLTQVLAGRTRHEMARVLGISPYTVQDHLKAVFAKTGVNSRASLVAKLAHTEYAPRLGQRIGPDGFFTERRSPEPASAPKS</sequence>
<proteinExistence type="predicted"/>
<evidence type="ECO:0000259" key="5">
    <source>
        <dbReference type="PROSITE" id="PS50043"/>
    </source>
</evidence>
<dbReference type="SMART" id="SM00421">
    <property type="entry name" value="HTH_LUXR"/>
    <property type="match status" value="1"/>
</dbReference>
<dbReference type="InterPro" id="IPR036388">
    <property type="entry name" value="WH-like_DNA-bd_sf"/>
</dbReference>
<evidence type="ECO:0000313" key="6">
    <source>
        <dbReference type="EMBL" id="UYF94466.1"/>
    </source>
</evidence>
<dbReference type="GO" id="GO:0003677">
    <property type="term" value="F:DNA binding"/>
    <property type="evidence" value="ECO:0007669"/>
    <property type="project" value="UniProtKB-KW"/>
</dbReference>
<evidence type="ECO:0000313" key="7">
    <source>
        <dbReference type="Proteomes" id="UP001163947"/>
    </source>
</evidence>
<dbReference type="Pfam" id="PF00196">
    <property type="entry name" value="GerE"/>
    <property type="match status" value="1"/>
</dbReference>
<keyword evidence="1" id="KW-0805">Transcription regulation</keyword>
<protein>
    <submittedName>
        <fullName evidence="6">Helix-turn-helix transcriptional regulator</fullName>
    </submittedName>
</protein>
<dbReference type="InterPro" id="IPR000792">
    <property type="entry name" value="Tscrpt_reg_LuxR_C"/>
</dbReference>
<dbReference type="Proteomes" id="UP001163947">
    <property type="component" value="Chromosome"/>
</dbReference>
<keyword evidence="2" id="KW-0238">DNA-binding</keyword>
<evidence type="ECO:0000256" key="2">
    <source>
        <dbReference type="ARBA" id="ARBA00023125"/>
    </source>
</evidence>
<evidence type="ECO:0000256" key="4">
    <source>
        <dbReference type="SAM" id="MobiDB-lite"/>
    </source>
</evidence>
<dbReference type="EMBL" id="CP106982">
    <property type="protein sequence ID" value="UYF94466.1"/>
    <property type="molecule type" value="Genomic_DNA"/>
</dbReference>
<dbReference type="SUPFAM" id="SSF46894">
    <property type="entry name" value="C-terminal effector domain of the bipartite response regulators"/>
    <property type="match status" value="1"/>
</dbReference>
<dbReference type="RefSeq" id="WP_231772240.1">
    <property type="nucleotide sequence ID" value="NZ_CP088969.1"/>
</dbReference>
<dbReference type="PANTHER" id="PTHR44688">
    <property type="entry name" value="DNA-BINDING TRANSCRIPTIONAL ACTIVATOR DEVR_DOSR"/>
    <property type="match status" value="1"/>
</dbReference>
<feature type="domain" description="HTH luxR-type" evidence="5">
    <location>
        <begin position="287"/>
        <end position="352"/>
    </location>
</feature>
<dbReference type="PANTHER" id="PTHR44688:SF16">
    <property type="entry name" value="DNA-BINDING TRANSCRIPTIONAL ACTIVATOR DEVR_DOSR"/>
    <property type="match status" value="1"/>
</dbReference>
<keyword evidence="3" id="KW-0804">Transcription</keyword>
<feature type="region of interest" description="Disordered" evidence="4">
    <location>
        <begin position="360"/>
        <end position="381"/>
    </location>
</feature>
<dbReference type="Gene3D" id="1.10.10.10">
    <property type="entry name" value="Winged helix-like DNA-binding domain superfamily/Winged helix DNA-binding domain"/>
    <property type="match status" value="1"/>
</dbReference>
<dbReference type="CDD" id="cd06170">
    <property type="entry name" value="LuxR_C_like"/>
    <property type="match status" value="1"/>
</dbReference>
<reference evidence="6" key="1">
    <citation type="submission" date="2022-09" db="EMBL/GenBank/DDBJ databases">
        <title>The genome sequence of Rhodococcus aetherivorans N1.</title>
        <authorList>
            <person name="Jiang W."/>
        </authorList>
    </citation>
    <scope>NUCLEOTIDE SEQUENCE</scope>
    <source>
        <strain evidence="6">N1</strain>
    </source>
</reference>
<accession>A0AA46PVU5</accession>
<organism evidence="6 7">
    <name type="scientific">Rhodococcus aetherivorans</name>
    <dbReference type="NCBI Taxonomy" id="191292"/>
    <lineage>
        <taxon>Bacteria</taxon>
        <taxon>Bacillati</taxon>
        <taxon>Actinomycetota</taxon>
        <taxon>Actinomycetes</taxon>
        <taxon>Mycobacteriales</taxon>
        <taxon>Nocardiaceae</taxon>
        <taxon>Rhodococcus</taxon>
    </lineage>
</organism>
<name>A0AA46PVU5_9NOCA</name>
<dbReference type="PRINTS" id="PR00038">
    <property type="entry name" value="HTHLUXR"/>
</dbReference>
<gene>
    <name evidence="6" type="ORF">OCS65_01425</name>
</gene>
<dbReference type="AlphaFoldDB" id="A0AA46PVU5"/>
<evidence type="ECO:0000256" key="1">
    <source>
        <dbReference type="ARBA" id="ARBA00023015"/>
    </source>
</evidence>
<dbReference type="InterPro" id="IPR016032">
    <property type="entry name" value="Sig_transdc_resp-reg_C-effctor"/>
</dbReference>
<evidence type="ECO:0000256" key="3">
    <source>
        <dbReference type="ARBA" id="ARBA00023163"/>
    </source>
</evidence>
<dbReference type="GeneID" id="83619037"/>
<dbReference type="GO" id="GO:0006355">
    <property type="term" value="P:regulation of DNA-templated transcription"/>
    <property type="evidence" value="ECO:0007669"/>
    <property type="project" value="InterPro"/>
</dbReference>